<feature type="transmembrane region" description="Helical" evidence="1">
    <location>
        <begin position="145"/>
        <end position="162"/>
    </location>
</feature>
<keyword evidence="1" id="KW-0812">Transmembrane</keyword>
<evidence type="ECO:0000256" key="1">
    <source>
        <dbReference type="SAM" id="Phobius"/>
    </source>
</evidence>
<feature type="transmembrane region" description="Helical" evidence="1">
    <location>
        <begin position="53"/>
        <end position="71"/>
    </location>
</feature>
<name>X1GBW5_9ZZZZ</name>
<feature type="non-terminal residue" evidence="2">
    <location>
        <position position="1"/>
    </location>
</feature>
<evidence type="ECO:0000313" key="2">
    <source>
        <dbReference type="EMBL" id="GAH42325.1"/>
    </source>
</evidence>
<accession>X1GBW5</accession>
<keyword evidence="1" id="KW-1133">Transmembrane helix</keyword>
<keyword evidence="1" id="KW-0472">Membrane</keyword>
<dbReference type="AlphaFoldDB" id="X1GBW5"/>
<sequence>QSIPNHIAISKNIRKKVQPVGKPKLAQWGPSKQWVQTGSSSLAWKQIYHTDQFTNIAFAIIVSAVIFYILTSNKKLQNPFVGTAVFATLGLLFIYLAPVIYNAANNFWGVDFHSGGNLSVVGDKGWWDYIVSYFANQAVSTESPLFTHYAYSAVGAIIGIFISRKHLKPKRFVRVGYGLS</sequence>
<protein>
    <submittedName>
        <fullName evidence="2">Uncharacterized protein</fullName>
    </submittedName>
</protein>
<gene>
    <name evidence="2" type="ORF">S03H2_24856</name>
</gene>
<reference evidence="2" key="1">
    <citation type="journal article" date="2014" name="Front. Microbiol.">
        <title>High frequency of phylogenetically diverse reductive dehalogenase-homologous genes in deep subseafloor sedimentary metagenomes.</title>
        <authorList>
            <person name="Kawai M."/>
            <person name="Futagami T."/>
            <person name="Toyoda A."/>
            <person name="Takaki Y."/>
            <person name="Nishi S."/>
            <person name="Hori S."/>
            <person name="Arai W."/>
            <person name="Tsubouchi T."/>
            <person name="Morono Y."/>
            <person name="Uchiyama I."/>
            <person name="Ito T."/>
            <person name="Fujiyama A."/>
            <person name="Inagaki F."/>
            <person name="Takami H."/>
        </authorList>
    </citation>
    <scope>NUCLEOTIDE SEQUENCE</scope>
    <source>
        <strain evidence="2">Expedition CK06-06</strain>
    </source>
</reference>
<organism evidence="2">
    <name type="scientific">marine sediment metagenome</name>
    <dbReference type="NCBI Taxonomy" id="412755"/>
    <lineage>
        <taxon>unclassified sequences</taxon>
        <taxon>metagenomes</taxon>
        <taxon>ecological metagenomes</taxon>
    </lineage>
</organism>
<proteinExistence type="predicted"/>
<feature type="transmembrane region" description="Helical" evidence="1">
    <location>
        <begin position="80"/>
        <end position="101"/>
    </location>
</feature>
<dbReference type="EMBL" id="BARU01013916">
    <property type="protein sequence ID" value="GAH42325.1"/>
    <property type="molecule type" value="Genomic_DNA"/>
</dbReference>
<comment type="caution">
    <text evidence="2">The sequence shown here is derived from an EMBL/GenBank/DDBJ whole genome shotgun (WGS) entry which is preliminary data.</text>
</comment>
<feature type="non-terminal residue" evidence="2">
    <location>
        <position position="180"/>
    </location>
</feature>